<keyword evidence="2 4" id="KW-0863">Zinc-finger</keyword>
<dbReference type="SUPFAM" id="SSF54277">
    <property type="entry name" value="CAD &amp; PB1 domains"/>
    <property type="match status" value="1"/>
</dbReference>
<evidence type="ECO:0000256" key="1">
    <source>
        <dbReference type="ARBA" id="ARBA00022723"/>
    </source>
</evidence>
<dbReference type="HOGENOM" id="CLU_006767_8_1_1"/>
<dbReference type="InterPro" id="IPR006564">
    <property type="entry name" value="Znf_PMZ"/>
</dbReference>
<name>W1PUP6_AMBTC</name>
<dbReference type="EMBL" id="KI392710">
    <property type="protein sequence ID" value="ERN11030.1"/>
    <property type="molecule type" value="Genomic_DNA"/>
</dbReference>
<feature type="compositionally biased region" description="Polar residues" evidence="5">
    <location>
        <begin position="153"/>
        <end position="173"/>
    </location>
</feature>
<feature type="region of interest" description="Disordered" evidence="5">
    <location>
        <begin position="793"/>
        <end position="812"/>
    </location>
</feature>
<gene>
    <name evidence="7" type="ORF">AMTR_s00024p00070750</name>
</gene>
<keyword evidence="8" id="KW-1185">Reference proteome</keyword>
<dbReference type="Proteomes" id="UP000017836">
    <property type="component" value="Unassembled WGS sequence"/>
</dbReference>
<dbReference type="Pfam" id="PF10551">
    <property type="entry name" value="MULE"/>
    <property type="match status" value="1"/>
</dbReference>
<dbReference type="PANTHER" id="PTHR31973">
    <property type="entry name" value="POLYPROTEIN, PUTATIVE-RELATED"/>
    <property type="match status" value="1"/>
</dbReference>
<feature type="compositionally biased region" description="Basic residues" evidence="5">
    <location>
        <begin position="794"/>
        <end position="807"/>
    </location>
</feature>
<dbReference type="InterPro" id="IPR007527">
    <property type="entry name" value="Znf_SWIM"/>
</dbReference>
<dbReference type="STRING" id="13333.W1PUP6"/>
<evidence type="ECO:0000313" key="7">
    <source>
        <dbReference type="EMBL" id="ERN11030.1"/>
    </source>
</evidence>
<evidence type="ECO:0000256" key="5">
    <source>
        <dbReference type="SAM" id="MobiDB-lite"/>
    </source>
</evidence>
<dbReference type="SMART" id="SM00666">
    <property type="entry name" value="PB1"/>
    <property type="match status" value="1"/>
</dbReference>
<dbReference type="PROSITE" id="PS50966">
    <property type="entry name" value="ZF_SWIM"/>
    <property type="match status" value="1"/>
</dbReference>
<dbReference type="AlphaFoldDB" id="W1PUP6"/>
<evidence type="ECO:0000256" key="4">
    <source>
        <dbReference type="PROSITE-ProRule" id="PRU00325"/>
    </source>
</evidence>
<protein>
    <recommendedName>
        <fullName evidence="6">SWIM-type domain-containing protein</fullName>
    </recommendedName>
</protein>
<evidence type="ECO:0000256" key="3">
    <source>
        <dbReference type="ARBA" id="ARBA00022833"/>
    </source>
</evidence>
<sequence>MVVEKVFLLCHFGGQFIGNTNGGNTSYEGGDTRAVMIPRDISFSELQSKLATISSLRAGSFSIKYQAIGASCFVSIYEDNDVETMLCLLSKSPCISVYIFRTHIGDTANTNSVEQNVGYEDGGVTGDIENPLLLAPAVSSILDLENAQRLTRGMSSNQDFENPERVTQGSSSVEDLETPQRVAQRVSRTRKRSAKGLSSVGERIQDSESTERMRKGLSTVEDLETPQSVLQGVSRTRKRSTRGVSSVGDLETPQRVTQGVSSDGDFETPLTVLPSTLVIGAEFQDAHSFRKTLVSFAIAENFALKFINNEASRVTAKCRAEGCTFRIYASLVSGINLFRIRTMNPLHTCDRLLNESHPQIQSEWIADKIKQHVKDNPRYKPKEIMKDIHRNYGVQIGYSQARRGKELAMKILHGSYDDAYHILPSYCQKLIDKNPGTIANIEVDKEDKSFKRLFVAFHATISGFLQGCRPLMALDEMLIKTKYCGYLLAAIAMDAEGVMFPVAFGISVADDAESWEWFLTQLREALVGPQRNRLTFISDLQKGLQPILETVFPNDFHGFCAQSLAESFNNDLKNCELTKYFWKVARAKTLLEFNSRMAEVRAVSSRAAVWIEGILVKFWAAPYIEGMRYNHLTSKLLESFNNWIGESRHLPVVKFLESLRMKLMEHIQKRRELGSQWTSKIVPSADEKIKRRMAKADCFRIFRSNGTQFEVLSDQVDVVNLECRECTCRRWQLSGLPCSHALVAINSKQETISDYCSHYFHVETYRNTFMETIHPVPDRTPMPEVQDFEVNPPRIRRPSGRPKKRGIKTGNNEVRPIHCRKCGGLGHNRQGCKQSD</sequence>
<proteinExistence type="predicted"/>
<dbReference type="OMA" id="WHWFLVE"/>
<evidence type="ECO:0000256" key="2">
    <source>
        <dbReference type="ARBA" id="ARBA00022771"/>
    </source>
</evidence>
<dbReference type="eggNOG" id="ENOG502QR4U">
    <property type="taxonomic scope" value="Eukaryota"/>
</dbReference>
<dbReference type="Pfam" id="PF04434">
    <property type="entry name" value="SWIM"/>
    <property type="match status" value="1"/>
</dbReference>
<feature type="region of interest" description="Disordered" evidence="5">
    <location>
        <begin position="153"/>
        <end position="214"/>
    </location>
</feature>
<feature type="compositionally biased region" description="Basic and acidic residues" evidence="5">
    <location>
        <begin position="203"/>
        <end position="214"/>
    </location>
</feature>
<dbReference type="InterPro" id="IPR018289">
    <property type="entry name" value="MULE_transposase_dom"/>
</dbReference>
<organism evidence="7 8">
    <name type="scientific">Amborella trichopoda</name>
    <dbReference type="NCBI Taxonomy" id="13333"/>
    <lineage>
        <taxon>Eukaryota</taxon>
        <taxon>Viridiplantae</taxon>
        <taxon>Streptophyta</taxon>
        <taxon>Embryophyta</taxon>
        <taxon>Tracheophyta</taxon>
        <taxon>Spermatophyta</taxon>
        <taxon>Magnoliopsida</taxon>
        <taxon>Amborellales</taxon>
        <taxon>Amborellaceae</taxon>
        <taxon>Amborella</taxon>
    </lineage>
</organism>
<dbReference type="PANTHER" id="PTHR31973:SF93">
    <property type="entry name" value="OS01G0595300 PROTEIN"/>
    <property type="match status" value="1"/>
</dbReference>
<keyword evidence="1" id="KW-0479">Metal-binding</keyword>
<keyword evidence="3" id="KW-0862">Zinc</keyword>
<evidence type="ECO:0000313" key="8">
    <source>
        <dbReference type="Proteomes" id="UP000017836"/>
    </source>
</evidence>
<dbReference type="SMART" id="SM00575">
    <property type="entry name" value="ZnF_PMZ"/>
    <property type="match status" value="1"/>
</dbReference>
<dbReference type="Gramene" id="ERN11030">
    <property type="protein sequence ID" value="ERN11030"/>
    <property type="gene ID" value="AMTR_s00024p00070750"/>
</dbReference>
<dbReference type="Pfam" id="PF03108">
    <property type="entry name" value="DBD_Tnp_Mut"/>
    <property type="match status" value="1"/>
</dbReference>
<reference evidence="8" key="1">
    <citation type="journal article" date="2013" name="Science">
        <title>The Amborella genome and the evolution of flowering plants.</title>
        <authorList>
            <consortium name="Amborella Genome Project"/>
        </authorList>
    </citation>
    <scope>NUCLEOTIDE SEQUENCE [LARGE SCALE GENOMIC DNA]</scope>
</reference>
<feature type="domain" description="SWIM-type" evidence="6">
    <location>
        <begin position="709"/>
        <end position="749"/>
    </location>
</feature>
<accession>W1PUP6</accession>
<evidence type="ECO:0000259" key="6">
    <source>
        <dbReference type="PROSITE" id="PS50966"/>
    </source>
</evidence>
<dbReference type="InterPro" id="IPR000270">
    <property type="entry name" value="PB1_dom"/>
</dbReference>
<dbReference type="GO" id="GO:0008270">
    <property type="term" value="F:zinc ion binding"/>
    <property type="evidence" value="ECO:0007669"/>
    <property type="project" value="UniProtKB-KW"/>
</dbReference>
<dbReference type="InterPro" id="IPR004332">
    <property type="entry name" value="Transposase_MuDR"/>
</dbReference>